<feature type="signal peptide" evidence="5">
    <location>
        <begin position="1"/>
        <end position="23"/>
    </location>
</feature>
<comment type="caution">
    <text evidence="7">The sequence shown here is derived from an EMBL/GenBank/DDBJ whole genome shotgun (WGS) entry which is preliminary data.</text>
</comment>
<evidence type="ECO:0000256" key="4">
    <source>
        <dbReference type="ARBA" id="ARBA00022729"/>
    </source>
</evidence>
<comment type="similarity">
    <text evidence="2">Belongs to the bacterial solute-binding protein 8 family.</text>
</comment>
<reference evidence="7 8" key="1">
    <citation type="submission" date="2020-08" db="EMBL/GenBank/DDBJ databases">
        <title>Sequencing the genomes of 1000 actinobacteria strains.</title>
        <authorList>
            <person name="Klenk H.-P."/>
        </authorList>
    </citation>
    <scope>NUCLEOTIDE SEQUENCE [LARGE SCALE GENOMIC DNA]</scope>
    <source>
        <strain evidence="7 8">DSM 43768</strain>
    </source>
</reference>
<dbReference type="SUPFAM" id="SSF53807">
    <property type="entry name" value="Helical backbone' metal receptor"/>
    <property type="match status" value="1"/>
</dbReference>
<evidence type="ECO:0000259" key="6">
    <source>
        <dbReference type="PROSITE" id="PS50983"/>
    </source>
</evidence>
<dbReference type="InterPro" id="IPR051313">
    <property type="entry name" value="Bact_iron-sidero_bind"/>
</dbReference>
<dbReference type="Pfam" id="PF01497">
    <property type="entry name" value="Peripla_BP_2"/>
    <property type="match status" value="1"/>
</dbReference>
<accession>A0A7X0U3P9</accession>
<protein>
    <submittedName>
        <fullName evidence="7">Iron complex transport system substrate-binding protein</fullName>
    </submittedName>
</protein>
<proteinExistence type="inferred from homology"/>
<dbReference type="PANTHER" id="PTHR30532:SF1">
    <property type="entry name" value="IRON(3+)-HYDROXAMATE-BINDING PROTEIN FHUD"/>
    <property type="match status" value="1"/>
</dbReference>
<organism evidence="7 8">
    <name type="scientific">Nonomuraea rubra</name>
    <dbReference type="NCBI Taxonomy" id="46180"/>
    <lineage>
        <taxon>Bacteria</taxon>
        <taxon>Bacillati</taxon>
        <taxon>Actinomycetota</taxon>
        <taxon>Actinomycetes</taxon>
        <taxon>Streptosporangiales</taxon>
        <taxon>Streptosporangiaceae</taxon>
        <taxon>Nonomuraea</taxon>
    </lineage>
</organism>
<evidence type="ECO:0000256" key="2">
    <source>
        <dbReference type="ARBA" id="ARBA00008814"/>
    </source>
</evidence>
<evidence type="ECO:0000313" key="8">
    <source>
        <dbReference type="Proteomes" id="UP000565579"/>
    </source>
</evidence>
<dbReference type="RefSeq" id="WP_185108077.1">
    <property type="nucleotide sequence ID" value="NZ_BAAAXY010000238.1"/>
</dbReference>
<evidence type="ECO:0000256" key="5">
    <source>
        <dbReference type="SAM" id="SignalP"/>
    </source>
</evidence>
<dbReference type="PROSITE" id="PS50983">
    <property type="entry name" value="FE_B12_PBP"/>
    <property type="match status" value="1"/>
</dbReference>
<keyword evidence="4 5" id="KW-0732">Signal</keyword>
<gene>
    <name evidence="7" type="ORF">HD593_008519</name>
</gene>
<dbReference type="CDD" id="cd01146">
    <property type="entry name" value="FhuD"/>
    <property type="match status" value="1"/>
</dbReference>
<keyword evidence="3" id="KW-0813">Transport</keyword>
<dbReference type="PROSITE" id="PS51257">
    <property type="entry name" value="PROKAR_LIPOPROTEIN"/>
    <property type="match status" value="1"/>
</dbReference>
<dbReference type="GO" id="GO:0030288">
    <property type="term" value="C:outer membrane-bounded periplasmic space"/>
    <property type="evidence" value="ECO:0007669"/>
    <property type="project" value="TreeGrafter"/>
</dbReference>
<keyword evidence="8" id="KW-1185">Reference proteome</keyword>
<evidence type="ECO:0000256" key="3">
    <source>
        <dbReference type="ARBA" id="ARBA00022448"/>
    </source>
</evidence>
<feature type="chain" id="PRO_5030882635" evidence="5">
    <location>
        <begin position="24"/>
        <end position="337"/>
    </location>
</feature>
<evidence type="ECO:0000256" key="1">
    <source>
        <dbReference type="ARBA" id="ARBA00004196"/>
    </source>
</evidence>
<dbReference type="GO" id="GO:1901678">
    <property type="term" value="P:iron coordination entity transport"/>
    <property type="evidence" value="ECO:0007669"/>
    <property type="project" value="UniProtKB-ARBA"/>
</dbReference>
<comment type="subcellular location">
    <subcellularLocation>
        <location evidence="1">Cell envelope</location>
    </subcellularLocation>
</comment>
<evidence type="ECO:0000313" key="7">
    <source>
        <dbReference type="EMBL" id="MBB6553724.1"/>
    </source>
</evidence>
<dbReference type="AlphaFoldDB" id="A0A7X0U3P9"/>
<name>A0A7X0U3P9_9ACTN</name>
<dbReference type="InterPro" id="IPR002491">
    <property type="entry name" value="ABC_transptr_periplasmic_BD"/>
</dbReference>
<feature type="domain" description="Fe/B12 periplasmic-binding" evidence="6">
    <location>
        <begin position="70"/>
        <end position="337"/>
    </location>
</feature>
<sequence length="337" mass="34997">MRSALTAPLTAPLTAIAAIVALAACGTTEAPVTEQSPAAAGATASATAAGPITVTDARGKEVKLDAPATKVVSLEWAETEMLAGLGVMPVGAADVKGYATWDTAVKLDSSVKDVGMRQEPSIDSISALSPDLVVMESDDEELAAQLEKFVPVIVAKGSDATDNLKRMRDDLNMIATAVGKTDEAAKQLADFDAALADGKAKIAAAGGAGKPFVMADGWKQGSTISVRLFGKGSLVSEVATQLGLKNAWTGKVDEQWGLGTTDVEGLSVLKDPETRFFYNASDGEDVFADGLKDNAIWKSLPFVEKQQVTKLPDGIWTFGGPLSAQQYADALVKAYTG</sequence>
<dbReference type="Gene3D" id="3.40.50.1980">
    <property type="entry name" value="Nitrogenase molybdenum iron protein domain"/>
    <property type="match status" value="2"/>
</dbReference>
<dbReference type="EMBL" id="JACHMI010000001">
    <property type="protein sequence ID" value="MBB6553724.1"/>
    <property type="molecule type" value="Genomic_DNA"/>
</dbReference>
<dbReference type="PANTHER" id="PTHR30532">
    <property type="entry name" value="IRON III DICITRATE-BINDING PERIPLASMIC PROTEIN"/>
    <property type="match status" value="1"/>
</dbReference>
<dbReference type="Proteomes" id="UP000565579">
    <property type="component" value="Unassembled WGS sequence"/>
</dbReference>